<dbReference type="InterPro" id="IPR003855">
    <property type="entry name" value="K+_transporter"/>
</dbReference>
<keyword evidence="6 12" id="KW-0812">Transmembrane</keyword>
<gene>
    <name evidence="12" type="primary">kup</name>
    <name evidence="15" type="ORF">QWJ38_01630</name>
</gene>
<feature type="transmembrane region" description="Helical" evidence="12">
    <location>
        <begin position="141"/>
        <end position="164"/>
    </location>
</feature>
<keyword evidence="5 12" id="KW-0633">Potassium transport</keyword>
<feature type="domain" description="K+ potassium transporter C-terminal" evidence="14">
    <location>
        <begin position="484"/>
        <end position="629"/>
    </location>
</feature>
<feature type="transmembrane region" description="Helical" evidence="12">
    <location>
        <begin position="431"/>
        <end position="450"/>
    </location>
</feature>
<name>A0ABT8DM24_9BURK</name>
<evidence type="ECO:0000256" key="12">
    <source>
        <dbReference type="HAMAP-Rule" id="MF_01522"/>
    </source>
</evidence>
<comment type="caution">
    <text evidence="15">The sequence shown here is derived from an EMBL/GenBank/DDBJ whole genome shotgun (WGS) entry which is preliminary data.</text>
</comment>
<evidence type="ECO:0000259" key="14">
    <source>
        <dbReference type="Pfam" id="PF22776"/>
    </source>
</evidence>
<dbReference type="InterPro" id="IPR053951">
    <property type="entry name" value="K_trans_N"/>
</dbReference>
<feature type="transmembrane region" description="Helical" evidence="12">
    <location>
        <begin position="252"/>
        <end position="272"/>
    </location>
</feature>
<evidence type="ECO:0000259" key="13">
    <source>
        <dbReference type="Pfam" id="PF02705"/>
    </source>
</evidence>
<dbReference type="Pfam" id="PF02705">
    <property type="entry name" value="K_trans"/>
    <property type="match status" value="1"/>
</dbReference>
<dbReference type="PANTHER" id="PTHR30540">
    <property type="entry name" value="OSMOTIC STRESS POTASSIUM TRANSPORTER"/>
    <property type="match status" value="1"/>
</dbReference>
<evidence type="ECO:0000256" key="6">
    <source>
        <dbReference type="ARBA" id="ARBA00022692"/>
    </source>
</evidence>
<evidence type="ECO:0000256" key="2">
    <source>
        <dbReference type="ARBA" id="ARBA00007019"/>
    </source>
</evidence>
<feature type="transmembrane region" description="Helical" evidence="12">
    <location>
        <begin position="104"/>
        <end position="121"/>
    </location>
</feature>
<comment type="function">
    <text evidence="12">Transport of potassium into the cell. Likely operates as a K(+):H(+) symporter.</text>
</comment>
<dbReference type="Pfam" id="PF22776">
    <property type="entry name" value="K_trans_C"/>
    <property type="match status" value="1"/>
</dbReference>
<evidence type="ECO:0000313" key="16">
    <source>
        <dbReference type="Proteomes" id="UP001228044"/>
    </source>
</evidence>
<evidence type="ECO:0000256" key="9">
    <source>
        <dbReference type="ARBA" id="ARBA00022989"/>
    </source>
</evidence>
<keyword evidence="8 12" id="KW-0630">Potassium</keyword>
<keyword evidence="4 12" id="KW-1003">Cell membrane</keyword>
<feature type="transmembrane region" description="Helical" evidence="12">
    <location>
        <begin position="292"/>
        <end position="312"/>
    </location>
</feature>
<evidence type="ECO:0000256" key="5">
    <source>
        <dbReference type="ARBA" id="ARBA00022538"/>
    </source>
</evidence>
<comment type="subcellular location">
    <subcellularLocation>
        <location evidence="12">Cell membrane</location>
        <topology evidence="12">Multi-pass membrane protein</topology>
    </subcellularLocation>
    <subcellularLocation>
        <location evidence="1">Membrane</location>
        <topology evidence="1">Multi-pass membrane protein</topology>
    </subcellularLocation>
</comment>
<dbReference type="EMBL" id="JAUHHC010000001">
    <property type="protein sequence ID" value="MDN3918968.1"/>
    <property type="molecule type" value="Genomic_DNA"/>
</dbReference>
<feature type="transmembrane region" description="Helical" evidence="12">
    <location>
        <begin position="12"/>
        <end position="34"/>
    </location>
</feature>
<comment type="similarity">
    <text evidence="2 12">Belongs to the HAK/KUP transporter (TC 2.A.72) family.</text>
</comment>
<evidence type="ECO:0000256" key="10">
    <source>
        <dbReference type="ARBA" id="ARBA00023065"/>
    </source>
</evidence>
<dbReference type="Proteomes" id="UP001228044">
    <property type="component" value="Unassembled WGS sequence"/>
</dbReference>
<keyword evidence="9 12" id="KW-1133">Transmembrane helix</keyword>
<feature type="transmembrane region" description="Helical" evidence="12">
    <location>
        <begin position="176"/>
        <end position="197"/>
    </location>
</feature>
<evidence type="ECO:0000256" key="4">
    <source>
        <dbReference type="ARBA" id="ARBA00022475"/>
    </source>
</evidence>
<comment type="catalytic activity">
    <reaction evidence="12">
        <text>K(+)(in) + H(+)(in) = K(+)(out) + H(+)(out)</text>
        <dbReference type="Rhea" id="RHEA:28490"/>
        <dbReference type="ChEBI" id="CHEBI:15378"/>
        <dbReference type="ChEBI" id="CHEBI:29103"/>
    </reaction>
</comment>
<dbReference type="PANTHER" id="PTHR30540:SF79">
    <property type="entry name" value="LOW AFFINITY POTASSIUM TRANSPORT SYSTEM PROTEIN KUP"/>
    <property type="match status" value="1"/>
</dbReference>
<evidence type="ECO:0000256" key="1">
    <source>
        <dbReference type="ARBA" id="ARBA00004141"/>
    </source>
</evidence>
<proteinExistence type="inferred from homology"/>
<feature type="transmembrane region" description="Helical" evidence="12">
    <location>
        <begin position="344"/>
        <end position="365"/>
    </location>
</feature>
<feature type="transmembrane region" description="Helical" evidence="12">
    <location>
        <begin position="371"/>
        <end position="392"/>
    </location>
</feature>
<keyword evidence="11 12" id="KW-0472">Membrane</keyword>
<feature type="transmembrane region" description="Helical" evidence="12">
    <location>
        <begin position="54"/>
        <end position="75"/>
    </location>
</feature>
<organism evidence="15 16">
    <name type="scientific">Roseateles violae</name>
    <dbReference type="NCBI Taxonomy" id="3058042"/>
    <lineage>
        <taxon>Bacteria</taxon>
        <taxon>Pseudomonadati</taxon>
        <taxon>Pseudomonadota</taxon>
        <taxon>Betaproteobacteria</taxon>
        <taxon>Burkholderiales</taxon>
        <taxon>Sphaerotilaceae</taxon>
        <taxon>Roseateles</taxon>
    </lineage>
</organism>
<accession>A0ABT8DM24</accession>
<feature type="domain" description="K+ potassium transporter integral membrane" evidence="13">
    <location>
        <begin position="17"/>
        <end position="469"/>
    </location>
</feature>
<reference evidence="15 16" key="1">
    <citation type="submission" date="2023-06" db="EMBL/GenBank/DDBJ databases">
        <title>Pelomonas sp. PFR6 16S ribosomal RNA gene Genome sequencing and assembly.</title>
        <authorList>
            <person name="Woo H."/>
        </authorList>
    </citation>
    <scope>NUCLEOTIDE SEQUENCE [LARGE SCALE GENOMIC DNA]</scope>
    <source>
        <strain evidence="15 16">PFR6</strain>
    </source>
</reference>
<dbReference type="InterPro" id="IPR053952">
    <property type="entry name" value="K_trans_C"/>
</dbReference>
<feature type="transmembrane region" description="Helical" evidence="12">
    <location>
        <begin position="217"/>
        <end position="240"/>
    </location>
</feature>
<feature type="transmembrane region" description="Helical" evidence="12">
    <location>
        <begin position="399"/>
        <end position="419"/>
    </location>
</feature>
<keyword evidence="7 12" id="KW-0769">Symport</keyword>
<evidence type="ECO:0000256" key="3">
    <source>
        <dbReference type="ARBA" id="ARBA00022448"/>
    </source>
</evidence>
<keyword evidence="16" id="KW-1185">Reference proteome</keyword>
<keyword evidence="3 12" id="KW-0813">Transport</keyword>
<evidence type="ECO:0000256" key="8">
    <source>
        <dbReference type="ARBA" id="ARBA00022958"/>
    </source>
</evidence>
<evidence type="ECO:0000256" key="7">
    <source>
        <dbReference type="ARBA" id="ARBA00022847"/>
    </source>
</evidence>
<evidence type="ECO:0000313" key="15">
    <source>
        <dbReference type="EMBL" id="MDN3918968.1"/>
    </source>
</evidence>
<dbReference type="InterPro" id="IPR023051">
    <property type="entry name" value="Kup"/>
</dbReference>
<dbReference type="HAMAP" id="MF_01522">
    <property type="entry name" value="Kup"/>
    <property type="match status" value="1"/>
</dbReference>
<evidence type="ECO:0000256" key="11">
    <source>
        <dbReference type="ARBA" id="ARBA00023136"/>
    </source>
</evidence>
<keyword evidence="10 12" id="KW-0406">Ion transport</keyword>
<protein>
    <recommendedName>
        <fullName evidence="12">Probable potassium transport system protein Kup</fullName>
    </recommendedName>
</protein>
<sequence length="629" mass="67125">MSTEPTSHPPRQGLAALTLGAIGVVYGDIGTSPLYTVKEVFLPATGIALNEANLIGAVSAILWALMLIVTLKYIVLILRADNRGEGGGLALTALAAHAVQSKPALRGALLLLGVFGATLFYGDSVITPAISVMGAIEGLEVLAPGLAAYVLPISLAVLLALFLVQRFGTGAVGKVFGPLIVLWFLVLALTGALQIARQPAILAALNPLHAWAFLAERGWHLFAAVGAIVLALTGAEALYADMGHFGRRPIRLAWGLLVFPALALNYMGQGALLMREPTAIENPFFRLFPAELLLPAVVLATLAAVIASQAVISGAYSMTQQAIQLGFLPRMALRYTSAREAGQIYIPAVNWALLAGVVGAVLLFGSSSALAGAYGIAVTLTMLITTMLTYFVVREGWRLPAWIAAPATLGFLALDALLVAGCAIKFVDGGWFPLAFALALFALMSTWARGRELLLASIRREGLELQPFVAGLVDSGAARAQRWAVYPVANPDTVPQALLHNLKHNQVLHEANVILTVVFHERPWLGEAERVELEALAPGFWRVSLHFGFMDPPDVPRALALCEARGLRLPIFETSYFLSRETVVPTDGSGMARWRERLFAAMSRNAVGAADFFRLPDNAVVELGTRVQI</sequence>